<dbReference type="AlphaFoldDB" id="A0A0F7ZYD8"/>
<sequence>MLVVLFREKPQPREPLRLSPEYLPIHLPSERHALDQGATPMTVDRLSVAFRLALPEPTQNYEQDAEWCVIDDGSGWRELRFHNYRDIFRVPGLYEKLFHEILMCRSPPVVCHLLVEQLIRDKVDCSKMRVLDVGAGNGMVAEELRKRGIGKVVGLDIIDEAAEAAQRDRPGVYDDYLVVDLTKLGVEEAAEIVSDGFHALITVGALGFGDIPPEAFQVALDMICNDGLIAFTIRDDFLSENETSGFAALIRTLITAGGLKELRQVTYQHRLATTRQPVHYRAIVARKG</sequence>
<dbReference type="Pfam" id="PF13649">
    <property type="entry name" value="Methyltransf_25"/>
    <property type="match status" value="1"/>
</dbReference>
<organism evidence="2 3">
    <name type="scientific">Hirsutella minnesotensis 3608</name>
    <dbReference type="NCBI Taxonomy" id="1043627"/>
    <lineage>
        <taxon>Eukaryota</taxon>
        <taxon>Fungi</taxon>
        <taxon>Dikarya</taxon>
        <taxon>Ascomycota</taxon>
        <taxon>Pezizomycotina</taxon>
        <taxon>Sordariomycetes</taxon>
        <taxon>Hypocreomycetidae</taxon>
        <taxon>Hypocreales</taxon>
        <taxon>Ophiocordycipitaceae</taxon>
        <taxon>Hirsutella</taxon>
    </lineage>
</organism>
<name>A0A0F7ZYD8_9HYPO</name>
<dbReference type="CDD" id="cd02440">
    <property type="entry name" value="AdoMet_MTases"/>
    <property type="match status" value="1"/>
</dbReference>
<reference evidence="2 3" key="1">
    <citation type="journal article" date="2014" name="Genome Biol. Evol.">
        <title>Comparative genomics and transcriptomics analyses reveal divergent lifestyle features of nematode endoparasitic fungus Hirsutella minnesotensis.</title>
        <authorList>
            <person name="Lai Y."/>
            <person name="Liu K."/>
            <person name="Zhang X."/>
            <person name="Zhang X."/>
            <person name="Li K."/>
            <person name="Wang N."/>
            <person name="Shu C."/>
            <person name="Wu Y."/>
            <person name="Wang C."/>
            <person name="Bushley K.E."/>
            <person name="Xiang M."/>
            <person name="Liu X."/>
        </authorList>
    </citation>
    <scope>NUCLEOTIDE SEQUENCE [LARGE SCALE GENOMIC DNA]</scope>
    <source>
        <strain evidence="2 3">3608</strain>
    </source>
</reference>
<proteinExistence type="predicted"/>
<evidence type="ECO:0000313" key="3">
    <source>
        <dbReference type="Proteomes" id="UP000054481"/>
    </source>
</evidence>
<dbReference type="InterPro" id="IPR041698">
    <property type="entry name" value="Methyltransf_25"/>
</dbReference>
<evidence type="ECO:0000313" key="2">
    <source>
        <dbReference type="EMBL" id="KJZ72297.1"/>
    </source>
</evidence>
<keyword evidence="3" id="KW-1185">Reference proteome</keyword>
<evidence type="ECO:0000259" key="1">
    <source>
        <dbReference type="Pfam" id="PF13649"/>
    </source>
</evidence>
<protein>
    <recommendedName>
        <fullName evidence="1">Methyltransferase domain-containing protein</fullName>
    </recommendedName>
</protein>
<dbReference type="EMBL" id="KQ030549">
    <property type="protein sequence ID" value="KJZ72297.1"/>
    <property type="molecule type" value="Genomic_DNA"/>
</dbReference>
<accession>A0A0F7ZYD8</accession>
<feature type="domain" description="Methyltransferase" evidence="1">
    <location>
        <begin position="130"/>
        <end position="188"/>
    </location>
</feature>
<dbReference type="Gene3D" id="3.40.50.150">
    <property type="entry name" value="Vaccinia Virus protein VP39"/>
    <property type="match status" value="1"/>
</dbReference>
<dbReference type="OrthoDB" id="2019266at2759"/>
<dbReference type="Proteomes" id="UP000054481">
    <property type="component" value="Unassembled WGS sequence"/>
</dbReference>
<dbReference type="InterPro" id="IPR029063">
    <property type="entry name" value="SAM-dependent_MTases_sf"/>
</dbReference>
<gene>
    <name evidence="2" type="ORF">HIM_08338</name>
</gene>
<dbReference type="SUPFAM" id="SSF53335">
    <property type="entry name" value="S-adenosyl-L-methionine-dependent methyltransferases"/>
    <property type="match status" value="1"/>
</dbReference>